<accession>A0A4P9VTR8</accession>
<dbReference type="InterPro" id="IPR001915">
    <property type="entry name" value="Peptidase_M48"/>
</dbReference>
<keyword evidence="2" id="KW-0645">Protease</keyword>
<dbReference type="GO" id="GO:0004222">
    <property type="term" value="F:metalloendopeptidase activity"/>
    <property type="evidence" value="ECO:0007669"/>
    <property type="project" value="InterPro"/>
</dbReference>
<dbReference type="Gene3D" id="3.30.2010.10">
    <property type="entry name" value="Metalloproteases ('zincins'), catalytic domain"/>
    <property type="match status" value="1"/>
</dbReference>
<evidence type="ECO:0000256" key="5">
    <source>
        <dbReference type="ARBA" id="ARBA00022833"/>
    </source>
</evidence>
<evidence type="ECO:0000256" key="1">
    <source>
        <dbReference type="ARBA" id="ARBA00001947"/>
    </source>
</evidence>
<evidence type="ECO:0000256" key="2">
    <source>
        <dbReference type="ARBA" id="ARBA00022670"/>
    </source>
</evidence>
<evidence type="ECO:0000259" key="7">
    <source>
        <dbReference type="Pfam" id="PF01435"/>
    </source>
</evidence>
<dbReference type="GO" id="GO:0046872">
    <property type="term" value="F:metal ion binding"/>
    <property type="evidence" value="ECO:0007669"/>
    <property type="project" value="UniProtKB-KW"/>
</dbReference>
<evidence type="ECO:0000256" key="6">
    <source>
        <dbReference type="ARBA" id="ARBA00023049"/>
    </source>
</evidence>
<keyword evidence="3" id="KW-0479">Metal-binding</keyword>
<sequence>MPMKHLSFSLSPYKGTVLILLIVSCFSFSGCVVNPATGDYDFVLMSEQEELNVGSKNNLKVRNQLAILDTQTLQRYVQEVGLKVARVSHRPSLPYQFTVIDSPEVNAFALPGGYIYVYRGLLAYLNSEAELAAVLAHEVAHVTARHSVQQHGMSTASNVFGQVVAAYTGVGIAGDLTNILGTAVVRGYGREHELEADGLGASYLAKAGYNPQAMINVVKVLKNHEVWATKKAEAEGKEASTYHGIFSTHPDNDKRLQEVVANVPTKSQGKVFSRRYLEKINGLAFGESSSTGVTINNQFLHKPMNFKVHFPQHWKIINTPARLIAHPIEKSAIFLMEQGPIKNGFRPDAYLKSLVDQRYRLRGGQSIHIGNTIGYTAIVQPKLGGSFIRLAVFFHEGKVFILQGQVKQSSTFASYDVEFLQIINSFQSLPPQDYQRAEGNKIKLIKASPGMTFSALAKRSPIQEQAELQLRLINDMYPKGEPKVGQWLKVIE</sequence>
<dbReference type="InterPro" id="IPR051156">
    <property type="entry name" value="Mito/Outer_Membr_Metalloprot"/>
</dbReference>
<keyword evidence="4" id="KW-0378">Hydrolase</keyword>
<evidence type="ECO:0000313" key="9">
    <source>
        <dbReference type="Proteomes" id="UP000257039"/>
    </source>
</evidence>
<evidence type="ECO:0000256" key="4">
    <source>
        <dbReference type="ARBA" id="ARBA00022801"/>
    </source>
</evidence>
<comment type="caution">
    <text evidence="8">The sequence shown here is derived from an EMBL/GenBank/DDBJ whole genome shotgun (WGS) entry which is preliminary data.</text>
</comment>
<dbReference type="PANTHER" id="PTHR22726:SF24">
    <property type="entry name" value="M48 FAMILY METALLOPEPTIDASE"/>
    <property type="match status" value="1"/>
</dbReference>
<dbReference type="PANTHER" id="PTHR22726">
    <property type="entry name" value="METALLOENDOPEPTIDASE OMA1"/>
    <property type="match status" value="1"/>
</dbReference>
<gene>
    <name evidence="8" type="ORF">B9G39_24035</name>
</gene>
<organism evidence="8 9">
    <name type="scientific">Zooshikella ganghwensis</name>
    <dbReference type="NCBI Taxonomy" id="202772"/>
    <lineage>
        <taxon>Bacteria</taxon>
        <taxon>Pseudomonadati</taxon>
        <taxon>Pseudomonadota</taxon>
        <taxon>Gammaproteobacteria</taxon>
        <taxon>Oceanospirillales</taxon>
        <taxon>Zooshikellaceae</taxon>
        <taxon>Zooshikella</taxon>
    </lineage>
</organism>
<name>A0A4P9VTR8_9GAMM</name>
<protein>
    <submittedName>
        <fullName evidence="8">Peptidase M48 Ste24p</fullName>
    </submittedName>
</protein>
<keyword evidence="5" id="KW-0862">Zinc</keyword>
<evidence type="ECO:0000256" key="3">
    <source>
        <dbReference type="ARBA" id="ARBA00022723"/>
    </source>
</evidence>
<dbReference type="GO" id="GO:0016020">
    <property type="term" value="C:membrane"/>
    <property type="evidence" value="ECO:0007669"/>
    <property type="project" value="TreeGrafter"/>
</dbReference>
<feature type="domain" description="Peptidase M48" evidence="7">
    <location>
        <begin position="74"/>
        <end position="260"/>
    </location>
</feature>
<dbReference type="AlphaFoldDB" id="A0A4P9VTR8"/>
<dbReference type="GO" id="GO:0051603">
    <property type="term" value="P:proteolysis involved in protein catabolic process"/>
    <property type="evidence" value="ECO:0007669"/>
    <property type="project" value="TreeGrafter"/>
</dbReference>
<dbReference type="PROSITE" id="PS51257">
    <property type="entry name" value="PROKAR_LIPOPROTEIN"/>
    <property type="match status" value="1"/>
</dbReference>
<dbReference type="CDD" id="cd07333">
    <property type="entry name" value="M48C_bepA_like"/>
    <property type="match status" value="1"/>
</dbReference>
<dbReference type="Proteomes" id="UP000257039">
    <property type="component" value="Unassembled WGS sequence"/>
</dbReference>
<keyword evidence="6" id="KW-0482">Metalloprotease</keyword>
<keyword evidence="9" id="KW-1185">Reference proteome</keyword>
<evidence type="ECO:0000313" key="8">
    <source>
        <dbReference type="EMBL" id="RDH46269.1"/>
    </source>
</evidence>
<reference evidence="8 9" key="1">
    <citation type="submission" date="2017-04" db="EMBL/GenBank/DDBJ databases">
        <title>Draft genome sequence of Zooshikella ganghwensis VG4 isolated from Red Sea sediments.</title>
        <authorList>
            <person name="Rehman Z."/>
            <person name="Alam I."/>
            <person name="Kamau A."/>
            <person name="Bajic V."/>
            <person name="Leiknes T."/>
        </authorList>
    </citation>
    <scope>NUCLEOTIDE SEQUENCE [LARGE SCALE GENOMIC DNA]</scope>
    <source>
        <strain evidence="8 9">VG4</strain>
    </source>
</reference>
<dbReference type="EMBL" id="NDXW01000001">
    <property type="protein sequence ID" value="RDH46269.1"/>
    <property type="molecule type" value="Genomic_DNA"/>
</dbReference>
<dbReference type="Pfam" id="PF01435">
    <property type="entry name" value="Peptidase_M48"/>
    <property type="match status" value="1"/>
</dbReference>
<proteinExistence type="predicted"/>
<comment type="cofactor">
    <cofactor evidence="1">
        <name>Zn(2+)</name>
        <dbReference type="ChEBI" id="CHEBI:29105"/>
    </cofactor>
</comment>